<sequence>MRTLLLAAALGTTVLAASPALAQNSAPQAILPVNSVPAARDIPYPGTMRLEVDATDTDRAILKVRQVIPVAGPGDLVLLLPRWLPGAHGPDQKPDKLAGLVIRTAEGAILPWTRDTVETSGYRVTVPGDTQAIEARFEFLSPTQPNQGRIVVTPAISNIQWENVSLYPAGYYTRRIPVEATLVLPTSWQAATALRPAGAAEGSGNRIRYGVVSYETLVDSPVFAGRYFRKDELGHGVTLNSVADAPEELKIPADVLAKHRAMVDQAVKLFGARHFDHYDILNAVTDELGGIGLEHHRSTEIDSSLGYYTDYADRLLDRNVFPHEFVHSWNGKYRRGADLFTPDFQTPMRNSLLWVYEGQTQFWGNVLEARSGMSSKADVLDKLAIVAASLDDLPGRSWRPLLDTTNDPIIQNRAPEPWGSYQRSEDYYNEGMLIWLEADAIIRGGTANKRGMDDFAKAFFGVNDGDWGELLYTRQDVIATLNKVYPYDWTKFLADRVDAVRPRAPLEGFTRSGYQLTFTDTPTAAWKARESTGGNADFTYSLGVVVKDSKLTGVRWGTPAFAAALRVGDELLAIGERAYSNDALRNAIRDAKGTTTPIRLTYKRGNAVRTVSINYADGLRHPRFAKVGTGKGALDILLEPK</sequence>
<dbReference type="RefSeq" id="WP_344708745.1">
    <property type="nucleotide sequence ID" value="NZ_BAAAZD010000001.1"/>
</dbReference>
<dbReference type="Pfam" id="PF17899">
    <property type="entry name" value="Peptidase_M61_N"/>
    <property type="match status" value="1"/>
</dbReference>
<dbReference type="Gene3D" id="2.60.40.3650">
    <property type="match status" value="1"/>
</dbReference>
<dbReference type="Gene3D" id="1.10.390.10">
    <property type="entry name" value="Neutral Protease Domain 2"/>
    <property type="match status" value="1"/>
</dbReference>
<organism evidence="3 4">
    <name type="scientific">Sphingomonas humi</name>
    <dbReference type="NCBI Taxonomy" id="335630"/>
    <lineage>
        <taxon>Bacteria</taxon>
        <taxon>Pseudomonadati</taxon>
        <taxon>Pseudomonadota</taxon>
        <taxon>Alphaproteobacteria</taxon>
        <taxon>Sphingomonadales</taxon>
        <taxon>Sphingomonadaceae</taxon>
        <taxon>Sphingomonas</taxon>
    </lineage>
</organism>
<dbReference type="PROSITE" id="PS50106">
    <property type="entry name" value="PDZ"/>
    <property type="match status" value="1"/>
</dbReference>
<dbReference type="PIRSF" id="PIRSF016493">
    <property type="entry name" value="Glycyl_aminpptds"/>
    <property type="match status" value="1"/>
</dbReference>
<dbReference type="InterPro" id="IPR040756">
    <property type="entry name" value="Peptidase_M61_N"/>
</dbReference>
<gene>
    <name evidence="3" type="ORF">GCM10022211_06720</name>
</gene>
<keyword evidence="4" id="KW-1185">Reference proteome</keyword>
<dbReference type="Gene3D" id="2.30.42.10">
    <property type="match status" value="1"/>
</dbReference>
<dbReference type="InterPro" id="IPR024191">
    <property type="entry name" value="Peptidase_M61"/>
</dbReference>
<feature type="domain" description="PDZ" evidence="2">
    <location>
        <begin position="529"/>
        <end position="606"/>
    </location>
</feature>
<dbReference type="EMBL" id="BAAAZD010000001">
    <property type="protein sequence ID" value="GAA3999398.1"/>
    <property type="molecule type" value="Genomic_DNA"/>
</dbReference>
<reference evidence="4" key="1">
    <citation type="journal article" date="2019" name="Int. J. Syst. Evol. Microbiol.">
        <title>The Global Catalogue of Microorganisms (GCM) 10K type strain sequencing project: providing services to taxonomists for standard genome sequencing and annotation.</title>
        <authorList>
            <consortium name="The Broad Institute Genomics Platform"/>
            <consortium name="The Broad Institute Genome Sequencing Center for Infectious Disease"/>
            <person name="Wu L."/>
            <person name="Ma J."/>
        </authorList>
    </citation>
    <scope>NUCLEOTIDE SEQUENCE [LARGE SCALE GENOMIC DNA]</scope>
    <source>
        <strain evidence="4">JCM 16603</strain>
    </source>
</reference>
<feature type="chain" id="PRO_5045475683" evidence="1">
    <location>
        <begin position="23"/>
        <end position="641"/>
    </location>
</feature>
<dbReference type="Pfam" id="PF05299">
    <property type="entry name" value="Peptidase_M61"/>
    <property type="match status" value="1"/>
</dbReference>
<proteinExistence type="predicted"/>
<dbReference type="SUPFAM" id="SSF50156">
    <property type="entry name" value="PDZ domain-like"/>
    <property type="match status" value="1"/>
</dbReference>
<dbReference type="InterPro" id="IPR007963">
    <property type="entry name" value="Peptidase_M61_catalytic"/>
</dbReference>
<evidence type="ECO:0000256" key="1">
    <source>
        <dbReference type="SAM" id="SignalP"/>
    </source>
</evidence>
<dbReference type="InterPro" id="IPR027268">
    <property type="entry name" value="Peptidase_M4/M1_CTD_sf"/>
</dbReference>
<evidence type="ECO:0000313" key="3">
    <source>
        <dbReference type="EMBL" id="GAA3999398.1"/>
    </source>
</evidence>
<evidence type="ECO:0000313" key="4">
    <source>
        <dbReference type="Proteomes" id="UP001501310"/>
    </source>
</evidence>
<comment type="caution">
    <text evidence="3">The sequence shown here is derived from an EMBL/GenBank/DDBJ whole genome shotgun (WGS) entry which is preliminary data.</text>
</comment>
<dbReference type="InterPro" id="IPR036034">
    <property type="entry name" value="PDZ_sf"/>
</dbReference>
<protein>
    <submittedName>
        <fullName evidence="3">M61 family metallopeptidase</fullName>
    </submittedName>
</protein>
<feature type="signal peptide" evidence="1">
    <location>
        <begin position="1"/>
        <end position="22"/>
    </location>
</feature>
<dbReference type="InterPro" id="IPR001478">
    <property type="entry name" value="PDZ"/>
</dbReference>
<dbReference type="Proteomes" id="UP001501310">
    <property type="component" value="Unassembled WGS sequence"/>
</dbReference>
<name>A0ABP7RM11_9SPHN</name>
<accession>A0ABP7RM11</accession>
<keyword evidence="1" id="KW-0732">Signal</keyword>
<evidence type="ECO:0000259" key="2">
    <source>
        <dbReference type="PROSITE" id="PS50106"/>
    </source>
</evidence>